<name>A0A1Q2C3V3_ANAHA</name>
<proteinExistence type="predicted"/>
<gene>
    <name evidence="1" type="ORF">DO83_01380</name>
</gene>
<organism evidence="1 2">
    <name type="scientific">Anaerostipes hadrus</name>
    <dbReference type="NCBI Taxonomy" id="649756"/>
    <lineage>
        <taxon>Bacteria</taxon>
        <taxon>Bacillati</taxon>
        <taxon>Bacillota</taxon>
        <taxon>Clostridia</taxon>
        <taxon>Lachnospirales</taxon>
        <taxon>Lachnospiraceae</taxon>
        <taxon>Anaerostipes</taxon>
    </lineage>
</organism>
<dbReference type="EMBL" id="CP012098">
    <property type="protein sequence ID" value="AQP38407.1"/>
    <property type="molecule type" value="Genomic_DNA"/>
</dbReference>
<reference evidence="1 2" key="1">
    <citation type="journal article" date="2016" name="Sci. Rep.">
        <title>Accelerated dysbiosis of gut microbiota during aggravation of DSS-induced colitis by a butyrate-producing bacterium.</title>
        <authorList>
            <person name="Zhang Q."/>
            <person name="Wu Y."/>
            <person name="Wang J."/>
            <person name="Wu G."/>
            <person name="Long W."/>
            <person name="Xue Z."/>
            <person name="Wang L."/>
            <person name="Zhang X."/>
            <person name="Pang X."/>
            <person name="Zhao Y."/>
            <person name="Zhao L."/>
            <person name="Zhang C."/>
        </authorList>
    </citation>
    <scope>NUCLEOTIDE SEQUENCE [LARGE SCALE GENOMIC DNA]</scope>
    <source>
        <strain evidence="1 2">BPB5</strain>
    </source>
</reference>
<sequence length="210" mass="22629">MADNNYLDQNGVLYLWQKIVAKITNMIVNKVDKVDGKGLSTNDYTTAEKTKLAGIATNANNYSHPTSSGNKHIPSGGSSGQILRWSANGTAVWGSDNNTTYADATQSTHGLMSTTDKKKLDAYPTYSSIQSTYATKSEITNMYKYCGSAASADKLPTTGQRVGDVYNIETASKYGGAGMNVAWNGSTWDPLGEIFSISTITNTWMDTNLT</sequence>
<accession>A0A1Q2C3V3</accession>
<dbReference type="RefSeq" id="WP_077325269.1">
    <property type="nucleotide sequence ID" value="NZ_CP012098.1"/>
</dbReference>
<protein>
    <recommendedName>
        <fullName evidence="3">Tail fiber protein</fullName>
    </recommendedName>
</protein>
<evidence type="ECO:0000313" key="1">
    <source>
        <dbReference type="EMBL" id="AQP38407.1"/>
    </source>
</evidence>
<dbReference type="AlphaFoldDB" id="A0A1Q2C3V3"/>
<dbReference type="Proteomes" id="UP000188159">
    <property type="component" value="Chromosome"/>
</dbReference>
<evidence type="ECO:0000313" key="2">
    <source>
        <dbReference type="Proteomes" id="UP000188159"/>
    </source>
</evidence>
<evidence type="ECO:0008006" key="3">
    <source>
        <dbReference type="Google" id="ProtNLM"/>
    </source>
</evidence>